<dbReference type="KEGG" id="cpy:Cphy_3318"/>
<dbReference type="SUPFAM" id="SSF46785">
    <property type="entry name" value="Winged helix' DNA-binding domain"/>
    <property type="match status" value="1"/>
</dbReference>
<evidence type="ECO:0000313" key="5">
    <source>
        <dbReference type="EMBL" id="ABX43672.1"/>
    </source>
</evidence>
<reference evidence="6" key="1">
    <citation type="submission" date="2007-11" db="EMBL/GenBank/DDBJ databases">
        <title>Complete genome sequence of Clostridium phytofermentans ISDg.</title>
        <authorList>
            <person name="Leschine S.B."/>
            <person name="Warnick T.A."/>
            <person name="Blanchard J.L."/>
            <person name="Schnell D.J."/>
            <person name="Petit E.L."/>
            <person name="LaTouf W.G."/>
            <person name="Copeland A."/>
            <person name="Lucas S."/>
            <person name="Lapidus A."/>
            <person name="Barry K."/>
            <person name="Glavina del Rio T."/>
            <person name="Dalin E."/>
            <person name="Tice H."/>
            <person name="Pitluck S."/>
            <person name="Kiss H."/>
            <person name="Brettin T."/>
            <person name="Bruce D."/>
            <person name="Detter J.C."/>
            <person name="Han C."/>
            <person name="Kuske C."/>
            <person name="Schmutz J."/>
            <person name="Larimer F."/>
            <person name="Land M."/>
            <person name="Hauser L."/>
            <person name="Kyrpides N."/>
            <person name="Kim E.A."/>
            <person name="Richardson P."/>
        </authorList>
    </citation>
    <scope>NUCLEOTIDE SEQUENCE [LARGE SCALE GENOMIC DNA]</scope>
    <source>
        <strain evidence="6">ATCC 700394 / DSM 18823 / ISDg</strain>
    </source>
</reference>
<gene>
    <name evidence="5" type="ordered locus">Cphy_3318</name>
</gene>
<proteinExistence type="predicted"/>
<dbReference type="Pfam" id="PF12802">
    <property type="entry name" value="MarR_2"/>
    <property type="match status" value="1"/>
</dbReference>
<dbReference type="EMBL" id="CP000885">
    <property type="protein sequence ID" value="ABX43672.1"/>
    <property type="molecule type" value="Genomic_DNA"/>
</dbReference>
<dbReference type="RefSeq" id="WP_012201321.1">
    <property type="nucleotide sequence ID" value="NC_010001.1"/>
</dbReference>
<evidence type="ECO:0000256" key="2">
    <source>
        <dbReference type="ARBA" id="ARBA00023125"/>
    </source>
</evidence>
<sequence>MESFLVNFIKMDKLYLQTCHEVVCDYDLTRNEVICLLFLQNNKPLDSAKDIVQYRKISKGLVAKSVESLIDSGYLTVIKDALDSRILHLHPTKECEPILIKLAKARDEFHNYLMAGISEEDQLLLDKISQQMITNLEGMIS</sequence>
<keyword evidence="6" id="KW-1185">Reference proteome</keyword>
<keyword evidence="2" id="KW-0238">DNA-binding</keyword>
<evidence type="ECO:0000259" key="4">
    <source>
        <dbReference type="PROSITE" id="PS50995"/>
    </source>
</evidence>
<dbReference type="PANTHER" id="PTHR42756">
    <property type="entry name" value="TRANSCRIPTIONAL REGULATOR, MARR"/>
    <property type="match status" value="1"/>
</dbReference>
<dbReference type="GO" id="GO:0003700">
    <property type="term" value="F:DNA-binding transcription factor activity"/>
    <property type="evidence" value="ECO:0007669"/>
    <property type="project" value="InterPro"/>
</dbReference>
<dbReference type="STRING" id="357809.Cphy_3318"/>
<feature type="domain" description="HTH marR-type" evidence="4">
    <location>
        <begin position="1"/>
        <end position="134"/>
    </location>
</feature>
<dbReference type="Proteomes" id="UP000000370">
    <property type="component" value="Chromosome"/>
</dbReference>
<organism evidence="5 6">
    <name type="scientific">Lachnoclostridium phytofermentans (strain ATCC 700394 / DSM 18823 / ISDg)</name>
    <name type="common">Clostridium phytofermentans</name>
    <dbReference type="NCBI Taxonomy" id="357809"/>
    <lineage>
        <taxon>Bacteria</taxon>
        <taxon>Bacillati</taxon>
        <taxon>Bacillota</taxon>
        <taxon>Clostridia</taxon>
        <taxon>Lachnospirales</taxon>
        <taxon>Lachnospiraceae</taxon>
    </lineage>
</organism>
<name>A9KSM0_LACP7</name>
<dbReference type="PROSITE" id="PS50995">
    <property type="entry name" value="HTH_MARR_2"/>
    <property type="match status" value="1"/>
</dbReference>
<dbReference type="InterPro" id="IPR036390">
    <property type="entry name" value="WH_DNA-bd_sf"/>
</dbReference>
<dbReference type="AlphaFoldDB" id="A9KSM0"/>
<dbReference type="InterPro" id="IPR000835">
    <property type="entry name" value="HTH_MarR-typ"/>
</dbReference>
<dbReference type="eggNOG" id="COG1846">
    <property type="taxonomic scope" value="Bacteria"/>
</dbReference>
<dbReference type="PANTHER" id="PTHR42756:SF1">
    <property type="entry name" value="TRANSCRIPTIONAL REPRESSOR OF EMRAB OPERON"/>
    <property type="match status" value="1"/>
</dbReference>
<dbReference type="HOGENOM" id="CLU_083287_25_1_9"/>
<evidence type="ECO:0000256" key="1">
    <source>
        <dbReference type="ARBA" id="ARBA00023015"/>
    </source>
</evidence>
<dbReference type="InterPro" id="IPR036388">
    <property type="entry name" value="WH-like_DNA-bd_sf"/>
</dbReference>
<dbReference type="OrthoDB" id="9795441at2"/>
<evidence type="ECO:0000256" key="3">
    <source>
        <dbReference type="ARBA" id="ARBA00023163"/>
    </source>
</evidence>
<dbReference type="SMART" id="SM00347">
    <property type="entry name" value="HTH_MARR"/>
    <property type="match status" value="1"/>
</dbReference>
<keyword evidence="3" id="KW-0804">Transcription</keyword>
<protein>
    <submittedName>
        <fullName evidence="5">Transcriptional regulator, MarR family</fullName>
    </submittedName>
</protein>
<dbReference type="Gene3D" id="1.10.10.10">
    <property type="entry name" value="Winged helix-like DNA-binding domain superfamily/Winged helix DNA-binding domain"/>
    <property type="match status" value="1"/>
</dbReference>
<dbReference type="GO" id="GO:0003677">
    <property type="term" value="F:DNA binding"/>
    <property type="evidence" value="ECO:0007669"/>
    <property type="project" value="UniProtKB-KW"/>
</dbReference>
<evidence type="ECO:0000313" key="6">
    <source>
        <dbReference type="Proteomes" id="UP000000370"/>
    </source>
</evidence>
<accession>A9KSM0</accession>
<keyword evidence="1" id="KW-0805">Transcription regulation</keyword>